<dbReference type="SUPFAM" id="SSF46767">
    <property type="entry name" value="Methylated DNA-protein cysteine methyltransferase, C-terminal domain"/>
    <property type="match status" value="1"/>
</dbReference>
<dbReference type="Gene3D" id="1.10.10.10">
    <property type="entry name" value="Winged helix-like DNA-binding domain superfamily/Winged helix DNA-binding domain"/>
    <property type="match status" value="1"/>
</dbReference>
<dbReference type="GO" id="GO:0008168">
    <property type="term" value="F:methyltransferase activity"/>
    <property type="evidence" value="ECO:0007669"/>
    <property type="project" value="UniProtKB-KW"/>
</dbReference>
<dbReference type="PANTHER" id="PTHR42942">
    <property type="entry name" value="6-O-METHYLGUANINE DNA METHYLTRANSFERASE"/>
    <property type="match status" value="1"/>
</dbReference>
<dbReference type="OrthoDB" id="9789813at2"/>
<dbReference type="InterPro" id="IPR036388">
    <property type="entry name" value="WH-like_DNA-bd_sf"/>
</dbReference>
<organism evidence="3 4">
    <name type="scientific">Roseovarius mucosus</name>
    <dbReference type="NCBI Taxonomy" id="215743"/>
    <lineage>
        <taxon>Bacteria</taxon>
        <taxon>Pseudomonadati</taxon>
        <taxon>Pseudomonadota</taxon>
        <taxon>Alphaproteobacteria</taxon>
        <taxon>Rhodobacterales</taxon>
        <taxon>Roseobacteraceae</taxon>
        <taxon>Roseovarius</taxon>
    </lineage>
</organism>
<dbReference type="Pfam" id="PF01035">
    <property type="entry name" value="DNA_binding_1"/>
    <property type="match status" value="1"/>
</dbReference>
<dbReference type="GO" id="GO:0032259">
    <property type="term" value="P:methylation"/>
    <property type="evidence" value="ECO:0007669"/>
    <property type="project" value="UniProtKB-KW"/>
</dbReference>
<keyword evidence="4" id="KW-1185">Reference proteome</keyword>
<dbReference type="KEGG" id="rmm:ROSMUCSMR3_00089"/>
<feature type="domain" description="Methylated-DNA-[protein]-cysteine S-methyltransferase DNA binding" evidence="2">
    <location>
        <begin position="4"/>
        <end position="83"/>
    </location>
</feature>
<dbReference type="InterPro" id="IPR014048">
    <property type="entry name" value="MethylDNA_cys_MeTrfase_DNA-bd"/>
</dbReference>
<keyword evidence="3" id="KW-0489">Methyltransferase</keyword>
<evidence type="ECO:0000259" key="2">
    <source>
        <dbReference type="Pfam" id="PF01035"/>
    </source>
</evidence>
<proteinExistence type="predicted"/>
<dbReference type="PANTHER" id="PTHR42942:SF1">
    <property type="entry name" value="ALKYLTRANSFERASE-LIKE PROTEIN 1"/>
    <property type="match status" value="1"/>
</dbReference>
<evidence type="ECO:0000313" key="4">
    <source>
        <dbReference type="Proteomes" id="UP000192273"/>
    </source>
</evidence>
<evidence type="ECO:0000256" key="1">
    <source>
        <dbReference type="ARBA" id="ARBA00022763"/>
    </source>
</evidence>
<dbReference type="AlphaFoldDB" id="A0A1V0RIL8"/>
<evidence type="ECO:0000313" key="3">
    <source>
        <dbReference type="EMBL" id="ARE81600.1"/>
    </source>
</evidence>
<keyword evidence="1" id="KW-0227">DNA damage</keyword>
<dbReference type="RefSeq" id="WP_157667255.1">
    <property type="nucleotide sequence ID" value="NZ_CP020474.1"/>
</dbReference>
<keyword evidence="3" id="KW-0808">Transferase</keyword>
<dbReference type="InterPro" id="IPR036217">
    <property type="entry name" value="MethylDNA_cys_MeTrfase_DNAb"/>
</dbReference>
<reference evidence="3 4" key="1">
    <citation type="submission" date="2017-03" db="EMBL/GenBank/DDBJ databases">
        <title>Genome Sequence of Roseovarius mucosus strain SMR3 Isolated from a culture of the Diatom Skeletonema marinoi.</title>
        <authorList>
            <person name="Topel M."/>
            <person name="Pinder M."/>
            <person name="Johansson O.N."/>
            <person name="Kourtchenko O."/>
            <person name="Godhe A."/>
            <person name="Clarke A.K."/>
        </authorList>
    </citation>
    <scope>NUCLEOTIDE SEQUENCE [LARGE SCALE GENOMIC DNA]</scope>
    <source>
        <strain evidence="3 4">SMR3</strain>
    </source>
</reference>
<sequence length="119" mass="13077">MRRALLGYVGEIPVGSVVEVATLAEALNLPARHVAHILSRLGDDEAELLPWHRVIPRGGAFTKAQMGRPRTIRQIGLLQAEGVPFVDGDRLDMASVTCWQPPDTHLSTFWADLEDDEPA</sequence>
<gene>
    <name evidence="3" type="ORF">ROSMUCSMR3_00089</name>
</gene>
<dbReference type="InterPro" id="IPR052520">
    <property type="entry name" value="ATL_DNA_repair"/>
</dbReference>
<name>A0A1V0RIL8_9RHOB</name>
<protein>
    <submittedName>
        <fullName evidence="3">6-O-methylguanine DNA methyltransferase, DNA binding domain</fullName>
    </submittedName>
</protein>
<dbReference type="EMBL" id="CP020474">
    <property type="protein sequence ID" value="ARE81600.1"/>
    <property type="molecule type" value="Genomic_DNA"/>
</dbReference>
<dbReference type="GO" id="GO:0006281">
    <property type="term" value="P:DNA repair"/>
    <property type="evidence" value="ECO:0007669"/>
    <property type="project" value="InterPro"/>
</dbReference>
<dbReference type="CDD" id="cd06445">
    <property type="entry name" value="ATase"/>
    <property type="match status" value="1"/>
</dbReference>
<accession>A0A1V0RIL8</accession>
<dbReference type="Proteomes" id="UP000192273">
    <property type="component" value="Chromosome"/>
</dbReference>